<dbReference type="NCBIfam" id="NF038356">
    <property type="entry name" value="actino_DLW39"/>
    <property type="match status" value="1"/>
</dbReference>
<keyword evidence="2" id="KW-1185">Reference proteome</keyword>
<gene>
    <name evidence="1" type="ORF">ACFOW9_12215</name>
</gene>
<proteinExistence type="predicted"/>
<name>A0ABV8R2H6_9MICC</name>
<evidence type="ECO:0000313" key="2">
    <source>
        <dbReference type="Proteomes" id="UP001595773"/>
    </source>
</evidence>
<sequence>MKRLLIVASALGAALFLKKKYDESKVVKATWSKATDTVK</sequence>
<accession>A0ABV8R2H6</accession>
<organism evidence="1 2">
    <name type="scientific">Arthrobacter cryoconiti</name>
    <dbReference type="NCBI Taxonomy" id="748907"/>
    <lineage>
        <taxon>Bacteria</taxon>
        <taxon>Bacillati</taxon>
        <taxon>Actinomycetota</taxon>
        <taxon>Actinomycetes</taxon>
        <taxon>Micrococcales</taxon>
        <taxon>Micrococcaceae</taxon>
        <taxon>Arthrobacter</taxon>
    </lineage>
</organism>
<comment type="caution">
    <text evidence="1">The sequence shown here is derived from an EMBL/GenBank/DDBJ whole genome shotgun (WGS) entry which is preliminary data.</text>
</comment>
<dbReference type="RefSeq" id="WP_230066728.1">
    <property type="nucleotide sequence ID" value="NZ_BAABLL010000008.1"/>
</dbReference>
<reference evidence="2" key="1">
    <citation type="journal article" date="2019" name="Int. J. Syst. Evol. Microbiol.">
        <title>The Global Catalogue of Microorganisms (GCM) 10K type strain sequencing project: providing services to taxonomists for standard genome sequencing and annotation.</title>
        <authorList>
            <consortium name="The Broad Institute Genomics Platform"/>
            <consortium name="The Broad Institute Genome Sequencing Center for Infectious Disease"/>
            <person name="Wu L."/>
            <person name="Ma J."/>
        </authorList>
    </citation>
    <scope>NUCLEOTIDE SEQUENCE [LARGE SCALE GENOMIC DNA]</scope>
    <source>
        <strain evidence="2">CGMCC 1.10698</strain>
    </source>
</reference>
<dbReference type="Proteomes" id="UP001595773">
    <property type="component" value="Unassembled WGS sequence"/>
</dbReference>
<dbReference type="InterPro" id="IPR047990">
    <property type="entry name" value="DLW39-like"/>
</dbReference>
<dbReference type="EMBL" id="JBHSCQ010000020">
    <property type="protein sequence ID" value="MFC4266366.1"/>
    <property type="molecule type" value="Genomic_DNA"/>
</dbReference>
<protein>
    <submittedName>
        <fullName evidence="1">DLW-39 family protein</fullName>
    </submittedName>
</protein>
<evidence type="ECO:0000313" key="1">
    <source>
        <dbReference type="EMBL" id="MFC4266366.1"/>
    </source>
</evidence>